<dbReference type="SUPFAM" id="SSF52540">
    <property type="entry name" value="P-loop containing nucleoside triphosphate hydrolases"/>
    <property type="match status" value="1"/>
</dbReference>
<dbReference type="PANTHER" id="PTHR43384:SF13">
    <property type="entry name" value="SLR0110 PROTEIN"/>
    <property type="match status" value="1"/>
</dbReference>
<gene>
    <name evidence="1" type="ORF">MGWOODY_Hyp1872</name>
</gene>
<accession>A0A170PUH6</accession>
<dbReference type="InterPro" id="IPR050625">
    <property type="entry name" value="ParA/MinD_ATPase"/>
</dbReference>
<proteinExistence type="predicted"/>
<dbReference type="EMBL" id="CZQD01000048">
    <property type="protein sequence ID" value="CUS57792.1"/>
    <property type="molecule type" value="Genomic_DNA"/>
</dbReference>
<reference evidence="1" key="1">
    <citation type="submission" date="2015-10" db="EMBL/GenBank/DDBJ databases">
        <authorList>
            <person name="Gilbert D.G."/>
        </authorList>
    </citation>
    <scope>NUCLEOTIDE SEQUENCE</scope>
</reference>
<dbReference type="AlphaFoldDB" id="A0A170PUH6"/>
<dbReference type="GO" id="GO:0005829">
    <property type="term" value="C:cytosol"/>
    <property type="evidence" value="ECO:0007669"/>
    <property type="project" value="TreeGrafter"/>
</dbReference>
<dbReference type="GO" id="GO:0016887">
    <property type="term" value="F:ATP hydrolysis activity"/>
    <property type="evidence" value="ECO:0007669"/>
    <property type="project" value="TreeGrafter"/>
</dbReference>
<dbReference type="InterPro" id="IPR027417">
    <property type="entry name" value="P-loop_NTPase"/>
</dbReference>
<name>A0A170PUH6_9ZZZZ</name>
<evidence type="ECO:0000313" key="1">
    <source>
        <dbReference type="EMBL" id="CUS57792.1"/>
    </source>
</evidence>
<dbReference type="GO" id="GO:0005524">
    <property type="term" value="F:ATP binding"/>
    <property type="evidence" value="ECO:0007669"/>
    <property type="project" value="TreeGrafter"/>
</dbReference>
<dbReference type="Gene3D" id="3.40.50.300">
    <property type="entry name" value="P-loop containing nucleotide triphosphate hydrolases"/>
    <property type="match status" value="1"/>
</dbReference>
<organism evidence="1">
    <name type="scientific">hydrothermal vent metagenome</name>
    <dbReference type="NCBI Taxonomy" id="652676"/>
    <lineage>
        <taxon>unclassified sequences</taxon>
        <taxon>metagenomes</taxon>
        <taxon>ecological metagenomes</taxon>
    </lineage>
</organism>
<dbReference type="GO" id="GO:0009898">
    <property type="term" value="C:cytoplasmic side of plasma membrane"/>
    <property type="evidence" value="ECO:0007669"/>
    <property type="project" value="TreeGrafter"/>
</dbReference>
<protein>
    <submittedName>
        <fullName evidence="1">Type II/IV secretion system ATPase TadZ/CpaE,associated with Flp pilus assembly</fullName>
    </submittedName>
</protein>
<dbReference type="PANTHER" id="PTHR43384">
    <property type="entry name" value="SEPTUM SITE-DETERMINING PROTEIN MIND HOMOLOG, CHLOROPLASTIC-RELATED"/>
    <property type="match status" value="1"/>
</dbReference>
<sequence>MSGVARKLSDGAHPASAPAMIPAIAALAGPERLMQLKSICRNVIDLSSLDPANIVEKFGGALILLEQGQTGAEQVVLGLAVEKPDSAVLMVSDNLPVHIVRALMKIEASDILPVSAGADEILESVERIRAAAEAAESGGDGPASAVCWAFRGAVGGAGVSTLAIESAFAICEKVGPGKVCLVDLNVSDGMVSSFLEAVPKLDLAALSAAPERLDARLLAAWCWQHEDGVSTISAPRNPDADALATEAAILRLLDVACAEFPFVLVDMPRHMMPWTKPILGAVDEAIIISELTVPSLHAAADMAREVDMLRGPDRKAKLVLNRMFPKKKFRAEFAVDKAEKAIDRQIDATITSDWDAARTAVNLGKPIGDVKPKSALVADVSTLVDKMMPDAARQPVQQVAGKRKAK</sequence>
<dbReference type="GO" id="GO:0051782">
    <property type="term" value="P:negative regulation of cell division"/>
    <property type="evidence" value="ECO:0007669"/>
    <property type="project" value="TreeGrafter"/>
</dbReference>